<sequence>MCCNKIKTITLMSAIFLFFYGFIAFHGGAKAEPIPSQPNTITYVYDYANLIDSSDEDSIRQIALAIDRKTKAQLVVVTVNDLNGMALEDYSLKLLRDWGIGDRQKNNGVLLLVNKENLLAGKSGRIRIEVGYGLEGAINDAKAGRILDNFAIPAFEEKQYSRGITDTFMALASEVAKEYNLDLSSGELSELESYSRQGDGEIPIGVIAAIIIFIIILFIFIPRTGRGKHFKGPFDGPFFGPFGGGFGGGGFGGGGFGGGGFGGGSGGGGGASR</sequence>
<dbReference type="InterPro" id="IPR007621">
    <property type="entry name" value="TPM_dom"/>
</dbReference>
<dbReference type="Gene3D" id="3.10.310.50">
    <property type="match status" value="1"/>
</dbReference>
<dbReference type="PANTHER" id="PTHR30373">
    <property type="entry name" value="UPF0603 PROTEIN YGCG"/>
    <property type="match status" value="1"/>
</dbReference>
<gene>
    <name evidence="3" type="ORF">D2962_04170</name>
</gene>
<feature type="transmembrane region" description="Helical" evidence="1">
    <location>
        <begin position="202"/>
        <end position="221"/>
    </location>
</feature>
<evidence type="ECO:0000256" key="1">
    <source>
        <dbReference type="SAM" id="Phobius"/>
    </source>
</evidence>
<accession>A0A3G2R9U0</accession>
<dbReference type="EMBL" id="CP033169">
    <property type="protein sequence ID" value="AYO32193.1"/>
    <property type="molecule type" value="Genomic_DNA"/>
</dbReference>
<dbReference type="Pfam" id="PF04536">
    <property type="entry name" value="TPM_phosphatase"/>
    <property type="match status" value="1"/>
</dbReference>
<dbReference type="PANTHER" id="PTHR30373:SF2">
    <property type="entry name" value="UPF0603 PROTEIN YGCG"/>
    <property type="match status" value="1"/>
</dbReference>
<dbReference type="Proteomes" id="UP000280960">
    <property type="component" value="Chromosome"/>
</dbReference>
<dbReference type="KEGG" id="bacg:D2962_04170"/>
<keyword evidence="1" id="KW-1133">Transmembrane helix</keyword>
<protein>
    <submittedName>
        <fullName evidence="3">TPM domain-containing protein</fullName>
    </submittedName>
</protein>
<keyword evidence="1" id="KW-0472">Membrane</keyword>
<dbReference type="AlphaFoldDB" id="A0A3G2R9U0"/>
<keyword evidence="1" id="KW-0812">Transmembrane</keyword>
<evidence type="ECO:0000313" key="4">
    <source>
        <dbReference type="Proteomes" id="UP000280960"/>
    </source>
</evidence>
<name>A0A3G2R9U0_9FIRM</name>
<feature type="domain" description="TPM" evidence="2">
    <location>
        <begin position="44"/>
        <end position="172"/>
    </location>
</feature>
<evidence type="ECO:0000313" key="3">
    <source>
        <dbReference type="EMBL" id="AYO32193.1"/>
    </source>
</evidence>
<proteinExistence type="predicted"/>
<keyword evidence="4" id="KW-1185">Reference proteome</keyword>
<reference evidence="3 4" key="1">
    <citation type="submission" date="2018-10" db="EMBL/GenBank/DDBJ databases">
        <authorList>
            <person name="Zhang X."/>
        </authorList>
    </citation>
    <scope>NUCLEOTIDE SEQUENCE [LARGE SCALE GENOMIC DNA]</scope>
    <source>
        <strain evidence="3 4">SK-G1</strain>
    </source>
</reference>
<organism evidence="3 4">
    <name type="scientific">Biomaibacter acetigenes</name>
    <dbReference type="NCBI Taxonomy" id="2316383"/>
    <lineage>
        <taxon>Bacteria</taxon>
        <taxon>Bacillati</taxon>
        <taxon>Bacillota</taxon>
        <taxon>Clostridia</taxon>
        <taxon>Thermosediminibacterales</taxon>
        <taxon>Tepidanaerobacteraceae</taxon>
        <taxon>Biomaibacter</taxon>
    </lineage>
</organism>
<evidence type="ECO:0000259" key="2">
    <source>
        <dbReference type="Pfam" id="PF04536"/>
    </source>
</evidence>